<dbReference type="EMBL" id="CM056744">
    <property type="protein sequence ID" value="KAJ8668598.1"/>
    <property type="molecule type" value="Genomic_DNA"/>
</dbReference>
<name>A0ACC2NCT8_9HYME</name>
<proteinExistence type="predicted"/>
<dbReference type="Proteomes" id="UP001239111">
    <property type="component" value="Chromosome 4"/>
</dbReference>
<organism evidence="1 2">
    <name type="scientific">Eretmocerus hayati</name>
    <dbReference type="NCBI Taxonomy" id="131215"/>
    <lineage>
        <taxon>Eukaryota</taxon>
        <taxon>Metazoa</taxon>
        <taxon>Ecdysozoa</taxon>
        <taxon>Arthropoda</taxon>
        <taxon>Hexapoda</taxon>
        <taxon>Insecta</taxon>
        <taxon>Pterygota</taxon>
        <taxon>Neoptera</taxon>
        <taxon>Endopterygota</taxon>
        <taxon>Hymenoptera</taxon>
        <taxon>Apocrita</taxon>
        <taxon>Proctotrupomorpha</taxon>
        <taxon>Chalcidoidea</taxon>
        <taxon>Aphelinidae</taxon>
        <taxon>Aphelininae</taxon>
        <taxon>Eretmocerus</taxon>
    </lineage>
</organism>
<evidence type="ECO:0000313" key="2">
    <source>
        <dbReference type="Proteomes" id="UP001239111"/>
    </source>
</evidence>
<evidence type="ECO:0000313" key="1">
    <source>
        <dbReference type="EMBL" id="KAJ8668598.1"/>
    </source>
</evidence>
<protein>
    <submittedName>
        <fullName evidence="1">Uncharacterized protein</fullName>
    </submittedName>
</protein>
<accession>A0ACC2NCT8</accession>
<reference evidence="1" key="1">
    <citation type="submission" date="2023-04" db="EMBL/GenBank/DDBJ databases">
        <title>A chromosome-level genome assembly of the parasitoid wasp Eretmocerus hayati.</title>
        <authorList>
            <person name="Zhong Y."/>
            <person name="Liu S."/>
            <person name="Liu Y."/>
        </authorList>
    </citation>
    <scope>NUCLEOTIDE SEQUENCE</scope>
    <source>
        <strain evidence="1">ZJU_SS_LIU_2023</strain>
    </source>
</reference>
<keyword evidence="2" id="KW-1185">Reference proteome</keyword>
<sequence length="1333" mass="148820">MEEIERESIIVWCCQKQYYGDMLLCARQAVEAYSSNERLRIFLALSFALNQQSKEALKQATSLSSPDENADAALAALLIRSYVLKNQGTADRMLVADIDAKIREDRKKASPLALSLAAMVLLLLKKVDKAKEYADRAYKLDPSDSFVVLAQGWCSLDAGDSTKDPGTFFEAVLKENNKHFNALLGSAKSREMRQDHAGAMLILNPLIVRYPKLSIPLVEKMHNLLALRDWDQVIETSNRILSFESANIDAFLLKAIVVICKEGDYVEGAKHVQTFFRNLLAAEPKNIELFVENVQLFSRICVKNQTVLAELFKLTDKTMQQNPGKACLALALGELCSCMGKPKDAEHWHRCALRLDESLYGSLLGLARCQITKDDGSSTSSAADDLARQQIDFLASLRAKGDPEPELGLLRAAIAPNPQEALASLHEASVALLKSCSGLCYGCEYLRILNPDLSMDIVSTYLTRMPCNDTVNTSDTKSATSSDRDDQTSNSVCIKLIERVCEACPGLSSGLLLMGKVKMHLGDLKGASVALKVLLDSVDRTNAEGHLLMARILARQGYYESASRTLEVGLSYNFKVRDDPLYHMIVGIVAKQNDDLEGAVKSFEIAMSLSGITSPNSTTITTPKNSNNGTLSNSDRATLCLEMISALAKLRRFPEAQALIEETLTRVKGGPEEGRAVIGHAELCLEMDQISKAIELLESIKPNEPYFLRARTALAQLHLHRRGDRRAFAKCYRELVENCPSAETYGMLGDAYLAIEEPERAIEAYELSLDSSPGDKQLVRKMGRALARTHQYAKAIGYYREALKLSDCPNLKLDMAELFMKLKQYDKAEEALLDDLNEGRGVNDVSALEMRGKQLLLLAKVREMSGNLKGALTTLSEAKENQSRYVQRATMLPSLTDQKNVLADICFSMAEHASSLRNFEQAVDHYKETLAHKPNDIRALLSLAKLYMQMNELEKCTQYCQILLNADPNNEAACVMMADLAFRKVDFDTAAFHFRQLLLQKPTYWTALARLIEVSRRTGNIDDLGEWLLRAEAAMDTARPIEAGFYYCSGLLGWRTGRVNAALRSFNAARRDPEWGQQAIYNMIEICLDPDDESALSSELFSDDYDSDNPKSAALKTAQKLLQELNPKGSPHEMLTHRLLGNFYLLATKQKHNIERALNDCTALASQESLRDHVGPALGLATAHILLKQTPRARNHLKRVSKNTWTFEDAEYLERCWLLLAEIHVQSGKFELAGELLRRVVQHNATCVRAHELWGLVAEKEQAWREAASRYGLAWRYGGKLKLNIGYKLAYSCHKARKHAEAIEACLEVLRANPDYPRIRRDIMDKSVALIRT</sequence>
<comment type="caution">
    <text evidence="1">The sequence shown here is derived from an EMBL/GenBank/DDBJ whole genome shotgun (WGS) entry which is preliminary data.</text>
</comment>
<gene>
    <name evidence="1" type="ORF">QAD02_010261</name>
</gene>